<feature type="compositionally biased region" description="Acidic residues" evidence="18">
    <location>
        <begin position="512"/>
        <end position="528"/>
    </location>
</feature>
<keyword evidence="11" id="KW-0479">Metal-binding</keyword>
<dbReference type="GO" id="GO:0004519">
    <property type="term" value="F:endonuclease activity"/>
    <property type="evidence" value="ECO:0007669"/>
    <property type="project" value="UniProtKB-KW"/>
</dbReference>
<dbReference type="InterPro" id="IPR048583">
    <property type="entry name" value="RNase_E_G_thioredoxin-like"/>
</dbReference>
<evidence type="ECO:0000256" key="13">
    <source>
        <dbReference type="ARBA" id="ARBA00022759"/>
    </source>
</evidence>
<dbReference type="KEGG" id="dbr:Deba_0980"/>
<gene>
    <name evidence="20" type="ordered locus">Deba_0980</name>
</gene>
<evidence type="ECO:0000256" key="5">
    <source>
        <dbReference type="ARBA" id="ARBA00022475"/>
    </source>
</evidence>
<evidence type="ECO:0000256" key="7">
    <source>
        <dbReference type="ARBA" id="ARBA00022519"/>
    </source>
</evidence>
<evidence type="ECO:0000256" key="9">
    <source>
        <dbReference type="ARBA" id="ARBA00022694"/>
    </source>
</evidence>
<keyword evidence="8" id="KW-0698">rRNA processing</keyword>
<feature type="compositionally biased region" description="Basic residues" evidence="18">
    <location>
        <begin position="542"/>
        <end position="555"/>
    </location>
</feature>
<evidence type="ECO:0000256" key="8">
    <source>
        <dbReference type="ARBA" id="ARBA00022552"/>
    </source>
</evidence>
<evidence type="ECO:0000256" key="12">
    <source>
        <dbReference type="ARBA" id="ARBA00022730"/>
    </source>
</evidence>
<evidence type="ECO:0000256" key="3">
    <source>
        <dbReference type="ARBA" id="ARBA00005663"/>
    </source>
</evidence>
<keyword evidence="9" id="KW-0819">tRNA processing</keyword>
<evidence type="ECO:0000256" key="18">
    <source>
        <dbReference type="SAM" id="MobiDB-lite"/>
    </source>
</evidence>
<comment type="similarity">
    <text evidence="3">Belongs to the RNase E/G family. RNase G subfamily.</text>
</comment>
<feature type="domain" description="S1 motif" evidence="19">
    <location>
        <begin position="40"/>
        <end position="121"/>
    </location>
</feature>
<evidence type="ECO:0000256" key="6">
    <source>
        <dbReference type="ARBA" id="ARBA00022490"/>
    </source>
</evidence>
<dbReference type="CDD" id="cd04453">
    <property type="entry name" value="S1_RNase_E"/>
    <property type="match status" value="1"/>
</dbReference>
<dbReference type="SMART" id="SM00316">
    <property type="entry name" value="S1"/>
    <property type="match status" value="1"/>
</dbReference>
<name>E1QFL4_DESB2</name>
<dbReference type="GO" id="GO:0019843">
    <property type="term" value="F:rRNA binding"/>
    <property type="evidence" value="ECO:0007669"/>
    <property type="project" value="UniProtKB-KW"/>
</dbReference>
<dbReference type="RefSeq" id="WP_013257804.1">
    <property type="nucleotide sequence ID" value="NC_014365.1"/>
</dbReference>
<evidence type="ECO:0000313" key="21">
    <source>
        <dbReference type="Proteomes" id="UP000009047"/>
    </source>
</evidence>
<evidence type="ECO:0000256" key="14">
    <source>
        <dbReference type="ARBA" id="ARBA00022801"/>
    </source>
</evidence>
<dbReference type="Proteomes" id="UP000009047">
    <property type="component" value="Chromosome"/>
</dbReference>
<dbReference type="EMBL" id="CP002085">
    <property type="protein sequence ID" value="ADK84350.1"/>
    <property type="molecule type" value="Genomic_DNA"/>
</dbReference>
<organism evidence="20 21">
    <name type="scientific">Desulfarculus baarsii (strain ATCC 33931 / DSM 2075 / LMG 7858 / VKM B-1802 / 2st14)</name>
    <dbReference type="NCBI Taxonomy" id="644282"/>
    <lineage>
        <taxon>Bacteria</taxon>
        <taxon>Pseudomonadati</taxon>
        <taxon>Thermodesulfobacteriota</taxon>
        <taxon>Desulfarculia</taxon>
        <taxon>Desulfarculales</taxon>
        <taxon>Desulfarculaceae</taxon>
        <taxon>Desulfarculus</taxon>
    </lineage>
</organism>
<keyword evidence="21" id="KW-1185">Reference proteome</keyword>
<keyword evidence="17" id="KW-0472">Membrane</keyword>
<evidence type="ECO:0000256" key="15">
    <source>
        <dbReference type="ARBA" id="ARBA00022842"/>
    </source>
</evidence>
<evidence type="ECO:0000259" key="19">
    <source>
        <dbReference type="PROSITE" id="PS50126"/>
    </source>
</evidence>
<dbReference type="InterPro" id="IPR003029">
    <property type="entry name" value="S1_domain"/>
</dbReference>
<evidence type="ECO:0000256" key="4">
    <source>
        <dbReference type="ARBA" id="ARBA00017719"/>
    </source>
</evidence>
<protein>
    <recommendedName>
        <fullName evidence="4">Ribonuclease G</fullName>
    </recommendedName>
</protein>
<dbReference type="Gene3D" id="3.40.1260.20">
    <property type="entry name" value="Ribonuclease E, catalytic domain"/>
    <property type="match status" value="1"/>
</dbReference>
<feature type="compositionally biased region" description="Low complexity" evidence="18">
    <location>
        <begin position="611"/>
        <end position="626"/>
    </location>
</feature>
<dbReference type="PANTHER" id="PTHR30001">
    <property type="entry name" value="RIBONUCLEASE"/>
    <property type="match status" value="1"/>
</dbReference>
<feature type="compositionally biased region" description="Low complexity" evidence="18">
    <location>
        <begin position="560"/>
        <end position="572"/>
    </location>
</feature>
<keyword evidence="6" id="KW-0963">Cytoplasm</keyword>
<keyword evidence="7" id="KW-0997">Cell inner membrane</keyword>
<reference evidence="20 21" key="1">
    <citation type="journal article" date="2010" name="Stand. Genomic Sci.">
        <title>Complete genome sequence of Desulfarculus baarsii type strain (2st14).</title>
        <authorList>
            <person name="Sun H."/>
            <person name="Spring S."/>
            <person name="Lapidus A."/>
            <person name="Davenport K."/>
            <person name="Del Rio T.G."/>
            <person name="Tice H."/>
            <person name="Nolan M."/>
            <person name="Copeland A."/>
            <person name="Cheng J.F."/>
            <person name="Lucas S."/>
            <person name="Tapia R."/>
            <person name="Goodwin L."/>
            <person name="Pitluck S."/>
            <person name="Ivanova N."/>
            <person name="Pagani I."/>
            <person name="Mavromatis K."/>
            <person name="Ovchinnikova G."/>
            <person name="Pati A."/>
            <person name="Chen A."/>
            <person name="Palaniappan K."/>
            <person name="Hauser L."/>
            <person name="Chang Y.J."/>
            <person name="Jeffries C.D."/>
            <person name="Detter J.C."/>
            <person name="Han C."/>
            <person name="Rohde M."/>
            <person name="Brambilla E."/>
            <person name="Goker M."/>
            <person name="Woyke T."/>
            <person name="Bristow J."/>
            <person name="Eisen J.A."/>
            <person name="Markowitz V."/>
            <person name="Hugenholtz P."/>
            <person name="Kyrpides N.C."/>
            <person name="Klenk H.P."/>
            <person name="Land M."/>
        </authorList>
    </citation>
    <scope>NUCLEOTIDE SEQUENCE [LARGE SCALE GENOMIC DNA]</scope>
    <source>
        <strain evidence="21">ATCC 33931 / DSM 2075 / LMG 7858 / VKM B-1802 / 2st14</strain>
    </source>
</reference>
<dbReference type="InterPro" id="IPR012340">
    <property type="entry name" value="NA-bd_OB-fold"/>
</dbReference>
<evidence type="ECO:0000256" key="11">
    <source>
        <dbReference type="ARBA" id="ARBA00022723"/>
    </source>
</evidence>
<dbReference type="eggNOG" id="COG1530">
    <property type="taxonomic scope" value="Bacteria"/>
</dbReference>
<dbReference type="PANTHER" id="PTHR30001:SF1">
    <property type="entry name" value="RIBONUCLEASE E_G-LIKE PROTEIN, CHLOROPLASTIC"/>
    <property type="match status" value="1"/>
</dbReference>
<dbReference type="SUPFAM" id="SSF50249">
    <property type="entry name" value="Nucleic acid-binding proteins"/>
    <property type="match status" value="1"/>
</dbReference>
<comment type="subcellular location">
    <subcellularLocation>
        <location evidence="2">Cytoplasm</location>
    </subcellularLocation>
</comment>
<comment type="cofactor">
    <cofactor evidence="1">
        <name>Mg(2+)</name>
        <dbReference type="ChEBI" id="CHEBI:18420"/>
    </cofactor>
</comment>
<dbReference type="GO" id="GO:0005737">
    <property type="term" value="C:cytoplasm"/>
    <property type="evidence" value="ECO:0007669"/>
    <property type="project" value="UniProtKB-SubCell"/>
</dbReference>
<sequence length="636" mass="69943">MIKRMLINAREPGELRVALVEGGRLEAFFVETAAREQTRGNIYKGVVVNVERSLQAAFVDYGAGRNGFLQISDLCPAFIKGAGHNGRVNKPIQEVLRAGHELLVQVVKEETATKGASLTTFFSIPGQYMVLTPGHESQGVSRKIESEAERERIKEALAGASCPEGIGVIARTAAEGRSKREIQQNLQQLLRLWLDIKKRGDSAKPRTLIHREEELAVRVVRDHFTSDVTEILVDDQDVFNRLQRYLAVVSPRRKTQLKLYTDPRPIFQKSQLEQQILSIYQPTVPLPSGGSIVIHPTEALVSIDVNSGRNVSGKQIEETALNVNKEAAVEVARQLRLRDLGGLVVVDFIDMRDRANQRTVRKVFADELKKDKAKITIGAISRFGLLELSRQRIRPPIDFGATMVCPHCQGRGLVRTTEAIGRGVMRALEHKLGDGDKSGLRVRVGTEAANYLQNVRRADLMRLEERYGLCIEVLADPGLSPEESRMERFEATWTPPQPAAPPVLQAVIEAPEEPEPEEFEEDEADGEGAVEAAAADEPAKKSSSRRRRGGRRKSAKKDAIAPAAQPQAGPAPSVEAKSIVETPVAEQSGEPTAAKKRRRRPSSRRRRKPAEGQAAEARSAIAAAPEHGGVIGDEAD</sequence>
<evidence type="ECO:0000256" key="17">
    <source>
        <dbReference type="ARBA" id="ARBA00023136"/>
    </source>
</evidence>
<keyword evidence="14" id="KW-0378">Hydrolase</keyword>
<dbReference type="GO" id="GO:0008033">
    <property type="term" value="P:tRNA processing"/>
    <property type="evidence" value="ECO:0007669"/>
    <property type="project" value="UniProtKB-KW"/>
</dbReference>
<keyword evidence="16" id="KW-0694">RNA-binding</keyword>
<keyword evidence="12" id="KW-0699">rRNA-binding</keyword>
<dbReference type="Gene3D" id="2.40.50.140">
    <property type="entry name" value="Nucleic acid-binding proteins"/>
    <property type="match status" value="1"/>
</dbReference>
<dbReference type="Pfam" id="PF20833">
    <property type="entry name" value="RNase_E_G_Thio"/>
    <property type="match status" value="1"/>
</dbReference>
<feature type="region of interest" description="Disordered" evidence="18">
    <location>
        <begin position="512"/>
        <end position="636"/>
    </location>
</feature>
<dbReference type="GO" id="GO:0046872">
    <property type="term" value="F:metal ion binding"/>
    <property type="evidence" value="ECO:0007669"/>
    <property type="project" value="UniProtKB-KW"/>
</dbReference>
<evidence type="ECO:0000256" key="16">
    <source>
        <dbReference type="ARBA" id="ARBA00022884"/>
    </source>
</evidence>
<evidence type="ECO:0000313" key="20">
    <source>
        <dbReference type="EMBL" id="ADK84350.1"/>
    </source>
</evidence>
<dbReference type="PROSITE" id="PS50126">
    <property type="entry name" value="S1"/>
    <property type="match status" value="1"/>
</dbReference>
<feature type="compositionally biased region" description="Basic residues" evidence="18">
    <location>
        <begin position="594"/>
        <end position="608"/>
    </location>
</feature>
<evidence type="ECO:0000256" key="1">
    <source>
        <dbReference type="ARBA" id="ARBA00001946"/>
    </source>
</evidence>
<dbReference type="InterPro" id="IPR004659">
    <property type="entry name" value="RNase_E/G"/>
</dbReference>
<keyword evidence="15" id="KW-0460">Magnesium</keyword>
<dbReference type="STRING" id="644282.Deba_0980"/>
<dbReference type="GO" id="GO:0006364">
    <property type="term" value="P:rRNA processing"/>
    <property type="evidence" value="ECO:0007669"/>
    <property type="project" value="UniProtKB-KW"/>
</dbReference>
<dbReference type="InterPro" id="IPR019307">
    <property type="entry name" value="RNA-bd_AU-1/RNase_E/G"/>
</dbReference>
<dbReference type="GO" id="GO:0004540">
    <property type="term" value="F:RNA nuclease activity"/>
    <property type="evidence" value="ECO:0007669"/>
    <property type="project" value="InterPro"/>
</dbReference>
<proteinExistence type="inferred from homology"/>
<dbReference type="GO" id="GO:0016787">
    <property type="term" value="F:hydrolase activity"/>
    <property type="evidence" value="ECO:0007669"/>
    <property type="project" value="UniProtKB-KW"/>
</dbReference>
<keyword evidence="5" id="KW-1003">Cell membrane</keyword>
<evidence type="ECO:0000256" key="10">
    <source>
        <dbReference type="ARBA" id="ARBA00022722"/>
    </source>
</evidence>
<accession>E1QFL4</accession>
<feature type="region of interest" description="Disordered" evidence="18">
    <location>
        <begin position="481"/>
        <end position="500"/>
    </location>
</feature>
<keyword evidence="13" id="KW-0255">Endonuclease</keyword>
<dbReference type="NCBIfam" id="TIGR00757">
    <property type="entry name" value="RNaseEG"/>
    <property type="match status" value="1"/>
</dbReference>
<evidence type="ECO:0000256" key="2">
    <source>
        <dbReference type="ARBA" id="ARBA00004496"/>
    </source>
</evidence>
<keyword evidence="10" id="KW-0540">Nuclease</keyword>
<dbReference type="HOGENOM" id="CLU_003468_5_3_7"/>
<dbReference type="AlphaFoldDB" id="E1QFL4"/>
<dbReference type="Pfam" id="PF00575">
    <property type="entry name" value="S1"/>
    <property type="match status" value="1"/>
</dbReference>
<dbReference type="Pfam" id="PF10150">
    <property type="entry name" value="RNase_E_G"/>
    <property type="match status" value="1"/>
</dbReference>